<keyword evidence="5" id="KW-0045">Antibiotic biosynthesis</keyword>
<evidence type="ECO:0000256" key="5">
    <source>
        <dbReference type="ARBA" id="ARBA00023194"/>
    </source>
</evidence>
<dbReference type="InterPro" id="IPR010071">
    <property type="entry name" value="AA_adenyl_dom"/>
</dbReference>
<gene>
    <name evidence="8" type="ORF">GCM10010405_05070</name>
</gene>
<dbReference type="InterPro" id="IPR045851">
    <property type="entry name" value="AMP-bd_C_sf"/>
</dbReference>
<dbReference type="Gene3D" id="1.10.1200.10">
    <property type="entry name" value="ACP-like"/>
    <property type="match status" value="1"/>
</dbReference>
<dbReference type="EMBL" id="BAAASZ010000005">
    <property type="protein sequence ID" value="GAA2425536.1"/>
    <property type="molecule type" value="Genomic_DNA"/>
</dbReference>
<protein>
    <recommendedName>
        <fullName evidence="7">Carrier domain-containing protein</fullName>
    </recommendedName>
</protein>
<dbReference type="SUPFAM" id="SSF53474">
    <property type="entry name" value="alpha/beta-Hydrolases"/>
    <property type="match status" value="1"/>
</dbReference>
<dbReference type="InterPro" id="IPR009081">
    <property type="entry name" value="PP-bd_ACP"/>
</dbReference>
<dbReference type="InterPro" id="IPR000873">
    <property type="entry name" value="AMP-dep_synth/lig_dom"/>
</dbReference>
<evidence type="ECO:0000256" key="1">
    <source>
        <dbReference type="ARBA" id="ARBA00001957"/>
    </source>
</evidence>
<dbReference type="Gene3D" id="3.40.50.1820">
    <property type="entry name" value="alpha/beta hydrolase"/>
    <property type="match status" value="1"/>
</dbReference>
<dbReference type="Pfam" id="PF00501">
    <property type="entry name" value="AMP-binding"/>
    <property type="match status" value="2"/>
</dbReference>
<dbReference type="Pfam" id="PF13193">
    <property type="entry name" value="AMP-binding_C"/>
    <property type="match status" value="2"/>
</dbReference>
<keyword evidence="3" id="KW-0597">Phosphoprotein</keyword>
<feature type="region of interest" description="Disordered" evidence="6">
    <location>
        <begin position="1429"/>
        <end position="1457"/>
    </location>
</feature>
<sequence>MGQVVERLPGEVAGRCVVLDAAETVAWLAGCAAGELAADEVRGRPTGRSAAYVIYTSGSTGRPKGVVVEHRSIVNLVVARIGPYRMGPGSRALQFASPGFDAAVSEIFTPLVAGACLVLGPADMLAQVAELPEVLAGLGVTHATLPPAVVEQLPVGGLPGVRTLVVAGEAAAPGVVARWAAGRRMFNAYGPTETTVSCTMAGPLPARWGVPPIGRPLPNVRGYVLDERLRPVPWGVPGELYVAGVGVARGYLGRSGLTAQRFVADVFGPAGERMYRTGDVVRWRRDGELEYLGRSDEQIGLRGFRIEPGEVEAALVAAPGVARAVVVVREDRPGVRRLVGYVVFSAGVVGDVAAVRAHVRSVLPSHMVPSALVVLDAVPLTVNGKIDKTALPAPEVPTTGQSSPAPAHGEPEQPERILRRLVGEVLGLGPVGADDNFFALGGDSINAIQLVGRAREAGLVLTPRDIFRHQTVAELVPVLRTPSAQNRATADDGTGSVPATPIVRWLYRMDGPYRGLNQSALLRVPPRLGEDRLVHAVQAVLDHHDVLRARLVSTAPGLPWNLDVGPRGSVDARLCVTRVELPTAADDTDSAVTDAVAEHGEAARRRLDPDNGRMVEIVWFDRGSAAPGLLLIVAHHLVVDGVSWRILLPDLAAAWQAAVRGEPARLAPVATSFRRWARTLVAEAQNPERLAELPLWRGILEAPEPPIGARPLDPARDTRETAAHLTDVLSAADTSALLTAVPARFGARINEVLLAGLALAVPRWRRRSAQAPAHDRDGDRTVLVTMEGHGREEIEESVDLSRTVGWFTSRFPVRLDAGAAGPDADVVGDRVCVDALKRVKEQLRELPDHGLGYGLLRHLHPDAGALLAGLPGPQIGFNYLGRAGIGTADPSLGDGPVPGWSSAADLKVPLRSSDPAMPFAHPLEITAVTRDHEDGPRLHVTCSWPDALFGEDDIRELLDRWFEALAALARTGRGTDSGSRPELTPADLTLPGVTQEEIDELEARPAGLVDVWPLTPLQEGMLYHSQAADGGPDVYHIQLALDLEGALDTAALRAAGDALLERHPNLRVAFRNRPSGRTVQYVPRSVRLTWEEADLSDLGETERRTRAEELTRRSRTRRFALDRPPLMRFLLIRYGDDRYRLVMTMHHALLDGWSMPLLLQELIALYDNGGDGASLPDPVPFRDYLRWLSRWDRDAADRAWSAALEGVDEPTLLAGDRPRSRAALPERIVHDLAPELVAALSAQAAQAGVTLNTVMQLAWGLLLGRRLGSGDVLFGTAVSGRPPQLPGAERMIGFMINTVPVRVRIDPFESWTRALARTQAERASLTDHQYLSLARIQRLTGLRTLFDTVLVFENYPLPSDGAEVSGELRTTAVQGRDASHYPLLLAVAARDGRIRLRLDHRPDLLGAGTADRVLAEFVAILESVAADPSRPVGRIRPGGPETGHRRTEAAPVPSGPDAPGTIHERLARQAAATPDAVAVSSGRTRLTWRELDERATSLAGLLLDLGVSPEDRVGVLLERSPELVVSALAVLKAGAAYVLLDPAHPERRLRALLADAGAPVLLTDAGRAAAWTAEPEGPSHVVAVDTDVRPGGPARTAVPVAVAADQLACVIYTSGSTGAPKGVAITHRDIVDLADEPCWRGTSGERMLFHSPQAWDASTLELWVPLLNRGEVVIAPPGRTDLARLAKLLVEERITRLWLSAGLFRVLAEEDPACFAGLRELWTGGDVVPADAVRKVRRAAPGTVVVNGYGPTETTVFATHHVMRPGDEVPDTVPIGVPLAGNQVYVLSAQLEPAPVGVPGEIHVAGAGLARGYANAPGTTAQIFVPDPFGPPGSRMYRTGDLGRRRPDGAIEFIGRTDHQVKLRGFRIELGEVETALARFPGVAQAVAMVREESAGEKRLYGYVVMAPGRPAPEPGELHDHMAAVLPEHMVPSVFLTLDALPLTAHGKLDRAALPAPEAAAGTGREPRTPQEELLCELFAETLRVPEVGIDDNFFVLGGDSLLAARLVSRVRALFGVELGVQELFRAPTVAGMAAVLEDGTGPGAVNALGVLLPLRAHGSRPPVFCFHAAGGLSWRYTGLLRHLPPDRPVYGLQARVLETPDHRPADIEEMAADYLAEIRTVQPTGPYHLVGWSLGGLVAQAAAVRLQEAGEEVALLAVLDSYPADEGVAPSVPAESRLLAGLLEAVGIGNGRSGSERGETGPEPTRETAAELLRERGGPLAPLLADRLDSLAAAYRTAVELRGRFTPGVFRGSLLLFVAGEDTDRAEEKAARWHPYVDGSVVTHAVAGRHEDMLTPGPLAVIGEVLARRLDRTLDSGEHIQENSGS</sequence>
<keyword evidence="2" id="KW-0596">Phosphopantetheine</keyword>
<dbReference type="SMART" id="SM00823">
    <property type="entry name" value="PKS_PP"/>
    <property type="match status" value="2"/>
</dbReference>
<dbReference type="InterPro" id="IPR029058">
    <property type="entry name" value="AB_hydrolase_fold"/>
</dbReference>
<dbReference type="PROSITE" id="PS00455">
    <property type="entry name" value="AMP_BINDING"/>
    <property type="match status" value="2"/>
</dbReference>
<dbReference type="InterPro" id="IPR020802">
    <property type="entry name" value="TesA-like"/>
</dbReference>
<evidence type="ECO:0000256" key="6">
    <source>
        <dbReference type="SAM" id="MobiDB-lite"/>
    </source>
</evidence>
<dbReference type="NCBIfam" id="TIGR01720">
    <property type="entry name" value="NRPS-para261"/>
    <property type="match status" value="1"/>
</dbReference>
<name>A0ABN3JA04_9ACTN</name>
<organism evidence="8 9">
    <name type="scientific">Streptomyces macrosporus</name>
    <dbReference type="NCBI Taxonomy" id="44032"/>
    <lineage>
        <taxon>Bacteria</taxon>
        <taxon>Bacillati</taxon>
        <taxon>Actinomycetota</taxon>
        <taxon>Actinomycetes</taxon>
        <taxon>Kitasatosporales</taxon>
        <taxon>Streptomycetaceae</taxon>
        <taxon>Streptomyces</taxon>
    </lineage>
</organism>
<dbReference type="Gene3D" id="3.30.300.30">
    <property type="match status" value="2"/>
</dbReference>
<reference evidence="8 9" key="1">
    <citation type="journal article" date="2019" name="Int. J. Syst. Evol. Microbiol.">
        <title>The Global Catalogue of Microorganisms (GCM) 10K type strain sequencing project: providing services to taxonomists for standard genome sequencing and annotation.</title>
        <authorList>
            <consortium name="The Broad Institute Genomics Platform"/>
            <consortium name="The Broad Institute Genome Sequencing Center for Infectious Disease"/>
            <person name="Wu L."/>
            <person name="Ma J."/>
        </authorList>
    </citation>
    <scope>NUCLEOTIDE SEQUENCE [LARGE SCALE GENOMIC DNA]</scope>
    <source>
        <strain evidence="8 9">JCM 6305</strain>
    </source>
</reference>
<dbReference type="InterPro" id="IPR020806">
    <property type="entry name" value="PKS_PP-bd"/>
</dbReference>
<evidence type="ECO:0000259" key="7">
    <source>
        <dbReference type="PROSITE" id="PS50075"/>
    </source>
</evidence>
<comment type="cofactor">
    <cofactor evidence="1">
        <name>pantetheine 4'-phosphate</name>
        <dbReference type="ChEBI" id="CHEBI:47942"/>
    </cofactor>
</comment>
<dbReference type="SUPFAM" id="SSF47336">
    <property type="entry name" value="ACP-like"/>
    <property type="match status" value="2"/>
</dbReference>
<dbReference type="PANTHER" id="PTHR45527">
    <property type="entry name" value="NONRIBOSOMAL PEPTIDE SYNTHETASE"/>
    <property type="match status" value="1"/>
</dbReference>
<evidence type="ECO:0000313" key="9">
    <source>
        <dbReference type="Proteomes" id="UP001501638"/>
    </source>
</evidence>
<dbReference type="InterPro" id="IPR023213">
    <property type="entry name" value="CAT-like_dom_sf"/>
</dbReference>
<evidence type="ECO:0000256" key="2">
    <source>
        <dbReference type="ARBA" id="ARBA00022450"/>
    </source>
</evidence>
<feature type="domain" description="Carrier" evidence="7">
    <location>
        <begin position="409"/>
        <end position="483"/>
    </location>
</feature>
<dbReference type="Gene3D" id="3.40.50.12780">
    <property type="entry name" value="N-terminal domain of ligase-like"/>
    <property type="match status" value="1"/>
</dbReference>
<dbReference type="InterPro" id="IPR001242">
    <property type="entry name" value="Condensation_dom"/>
</dbReference>
<dbReference type="CDD" id="cd19534">
    <property type="entry name" value="E_NRPS"/>
    <property type="match status" value="1"/>
</dbReference>
<dbReference type="SUPFAM" id="SSF52777">
    <property type="entry name" value="CoA-dependent acyltransferases"/>
    <property type="match status" value="4"/>
</dbReference>
<dbReference type="Pfam" id="PF00668">
    <property type="entry name" value="Condensation"/>
    <property type="match status" value="2"/>
</dbReference>
<evidence type="ECO:0000313" key="8">
    <source>
        <dbReference type="EMBL" id="GAA2425536.1"/>
    </source>
</evidence>
<feature type="domain" description="Carrier" evidence="7">
    <location>
        <begin position="1966"/>
        <end position="2041"/>
    </location>
</feature>
<evidence type="ECO:0000256" key="4">
    <source>
        <dbReference type="ARBA" id="ARBA00022737"/>
    </source>
</evidence>
<dbReference type="CDD" id="cd12117">
    <property type="entry name" value="A_NRPS_Srf_like"/>
    <property type="match status" value="1"/>
</dbReference>
<dbReference type="Gene3D" id="3.30.559.30">
    <property type="entry name" value="Nonribosomal peptide synthetase, condensation domain"/>
    <property type="match status" value="2"/>
</dbReference>
<dbReference type="InterPro" id="IPR036736">
    <property type="entry name" value="ACP-like_sf"/>
</dbReference>
<dbReference type="InterPro" id="IPR006162">
    <property type="entry name" value="Ppantetheine_attach_site"/>
</dbReference>
<dbReference type="PROSITE" id="PS00012">
    <property type="entry name" value="PHOSPHOPANTETHEINE"/>
    <property type="match status" value="1"/>
</dbReference>
<dbReference type="Gene3D" id="3.40.50.980">
    <property type="match status" value="2"/>
</dbReference>
<dbReference type="InterPro" id="IPR020845">
    <property type="entry name" value="AMP-binding_CS"/>
</dbReference>
<dbReference type="PANTHER" id="PTHR45527:SF1">
    <property type="entry name" value="FATTY ACID SYNTHASE"/>
    <property type="match status" value="1"/>
</dbReference>
<evidence type="ECO:0000256" key="3">
    <source>
        <dbReference type="ARBA" id="ARBA00022553"/>
    </source>
</evidence>
<keyword evidence="9" id="KW-1185">Reference proteome</keyword>
<dbReference type="Gene3D" id="3.30.559.10">
    <property type="entry name" value="Chloramphenicol acetyltransferase-like domain"/>
    <property type="match status" value="2"/>
</dbReference>
<feature type="region of interest" description="Disordered" evidence="6">
    <location>
        <begin position="389"/>
        <end position="413"/>
    </location>
</feature>
<dbReference type="InterPro" id="IPR042099">
    <property type="entry name" value="ANL_N_sf"/>
</dbReference>
<comment type="caution">
    <text evidence="8">The sequence shown here is derived from an EMBL/GenBank/DDBJ whole genome shotgun (WGS) entry which is preliminary data.</text>
</comment>
<keyword evidence="4" id="KW-0677">Repeat</keyword>
<dbReference type="InterPro" id="IPR025110">
    <property type="entry name" value="AMP-bd_C"/>
</dbReference>
<dbReference type="PROSITE" id="PS50075">
    <property type="entry name" value="CARRIER"/>
    <property type="match status" value="2"/>
</dbReference>
<dbReference type="InterPro" id="IPR001031">
    <property type="entry name" value="Thioesterase"/>
</dbReference>
<dbReference type="Proteomes" id="UP001501638">
    <property type="component" value="Unassembled WGS sequence"/>
</dbReference>
<dbReference type="InterPro" id="IPR010060">
    <property type="entry name" value="NRPS_synth"/>
</dbReference>
<dbReference type="Pfam" id="PF00550">
    <property type="entry name" value="PP-binding"/>
    <property type="match status" value="2"/>
</dbReference>
<accession>A0ABN3JA04</accession>
<dbReference type="CDD" id="cd19543">
    <property type="entry name" value="DCL_NRPS"/>
    <property type="match status" value="1"/>
</dbReference>
<proteinExistence type="predicted"/>
<dbReference type="Pfam" id="PF00975">
    <property type="entry name" value="Thioesterase"/>
    <property type="match status" value="1"/>
</dbReference>
<dbReference type="SUPFAM" id="SSF56801">
    <property type="entry name" value="Acetyl-CoA synthetase-like"/>
    <property type="match status" value="2"/>
</dbReference>
<dbReference type="SMART" id="SM00824">
    <property type="entry name" value="PKS_TE"/>
    <property type="match status" value="1"/>
</dbReference>
<dbReference type="Gene3D" id="2.30.38.10">
    <property type="entry name" value="Luciferase, Domain 3"/>
    <property type="match status" value="1"/>
</dbReference>
<dbReference type="NCBIfam" id="TIGR01733">
    <property type="entry name" value="AA-adenyl-dom"/>
    <property type="match status" value="2"/>
</dbReference>